<dbReference type="STRING" id="105696.A0A1Y2LJA8"/>
<evidence type="ECO:0000256" key="1">
    <source>
        <dbReference type="ARBA" id="ARBA00009009"/>
    </source>
</evidence>
<dbReference type="EMBL" id="KZ107862">
    <property type="protein sequence ID" value="OSS43689.1"/>
    <property type="molecule type" value="Genomic_DNA"/>
</dbReference>
<dbReference type="Proteomes" id="UP000193240">
    <property type="component" value="Unassembled WGS sequence"/>
</dbReference>
<keyword evidence="5" id="KW-1185">Reference proteome</keyword>
<evidence type="ECO:0000313" key="4">
    <source>
        <dbReference type="EMBL" id="OSS43689.1"/>
    </source>
</evidence>
<accession>A0A1Y2LJA8</accession>
<name>A0A1Y2LJA8_EPING</name>
<dbReference type="InterPro" id="IPR001466">
    <property type="entry name" value="Beta-lactam-related"/>
</dbReference>
<evidence type="ECO:0000313" key="5">
    <source>
        <dbReference type="Proteomes" id="UP000193240"/>
    </source>
</evidence>
<dbReference type="AlphaFoldDB" id="A0A1Y2LJA8"/>
<dbReference type="PANTHER" id="PTHR43283:SF17">
    <property type="entry name" value="(LOVD), PUTATIVE (AFU_ORTHOLOGUE AFUA_5G00920)-RELATED"/>
    <property type="match status" value="1"/>
</dbReference>
<organism evidence="4 5">
    <name type="scientific">Epicoccum nigrum</name>
    <name type="common">Soil fungus</name>
    <name type="synonym">Epicoccum purpurascens</name>
    <dbReference type="NCBI Taxonomy" id="105696"/>
    <lineage>
        <taxon>Eukaryota</taxon>
        <taxon>Fungi</taxon>
        <taxon>Dikarya</taxon>
        <taxon>Ascomycota</taxon>
        <taxon>Pezizomycotina</taxon>
        <taxon>Dothideomycetes</taxon>
        <taxon>Pleosporomycetidae</taxon>
        <taxon>Pleosporales</taxon>
        <taxon>Pleosporineae</taxon>
        <taxon>Didymellaceae</taxon>
        <taxon>Epicoccum</taxon>
    </lineage>
</organism>
<proteinExistence type="inferred from homology"/>
<dbReference type="Pfam" id="PF00144">
    <property type="entry name" value="Beta-lactamase"/>
    <property type="match status" value="1"/>
</dbReference>
<protein>
    <recommendedName>
        <fullName evidence="3">Beta-lactamase-related domain-containing protein</fullName>
    </recommendedName>
</protein>
<keyword evidence="2" id="KW-0378">Hydrolase</keyword>
<comment type="similarity">
    <text evidence="1">Belongs to the class-A beta-lactamase family.</text>
</comment>
<evidence type="ECO:0000259" key="3">
    <source>
        <dbReference type="Pfam" id="PF00144"/>
    </source>
</evidence>
<gene>
    <name evidence="4" type="ORF">B5807_11515</name>
</gene>
<dbReference type="OMA" id="GYPNLIW"/>
<dbReference type="Gene3D" id="3.40.710.10">
    <property type="entry name" value="DD-peptidase/beta-lactamase superfamily"/>
    <property type="match status" value="1"/>
</dbReference>
<dbReference type="GO" id="GO:0016787">
    <property type="term" value="F:hydrolase activity"/>
    <property type="evidence" value="ECO:0007669"/>
    <property type="project" value="UniProtKB-KW"/>
</dbReference>
<dbReference type="InterPro" id="IPR050789">
    <property type="entry name" value="Diverse_Enzym_Activities"/>
</dbReference>
<feature type="domain" description="Beta-lactamase-related" evidence="3">
    <location>
        <begin position="5"/>
        <end position="393"/>
    </location>
</feature>
<sequence length="410" mass="44853">MADFETAIQSAVDAQEIPGCVLLASNSNGTFTYSKTFGHTSMDPSRAQPLQPSTVMWIASCTKLMTSICALQLVEQEKLSLDRPVYDLIPELQPFNILTSFDSAGAPVLIPHKQPITLRRLLTHTSGLSYDGMHPSLLAWCASQGRAPTTGSTLLSRFSAPLVFEPGSSWMYGAGLDYAGLLVERATGLTLEDYMRDHLWAPLGITDMTFNLGRRPDLKARMADMSGRDAHTGKLSVSEERQSYLDADGSEITDCCGGQGVFATPEEYFKVLRAVLVMHEEEKLLRKETVEELFRPQLEEMPKAVLNGMLRSDDMINNAMGGAAREVDKDWGLGGLVLLGDQPDGKAAGTMIWGGLPNLIWWVDRKTGLCGLYATQVVPTGDAKCAALDRKFEAAMYEKYQQSGLGNARL</sequence>
<dbReference type="InterPro" id="IPR012338">
    <property type="entry name" value="Beta-lactam/transpept-like"/>
</dbReference>
<evidence type="ECO:0000256" key="2">
    <source>
        <dbReference type="ARBA" id="ARBA00022801"/>
    </source>
</evidence>
<dbReference type="PANTHER" id="PTHR43283">
    <property type="entry name" value="BETA-LACTAMASE-RELATED"/>
    <property type="match status" value="1"/>
</dbReference>
<reference evidence="4 5" key="1">
    <citation type="journal article" date="2017" name="Genome Announc.">
        <title>Genome sequence of the saprophytic ascomycete Epicoccum nigrum ICMP 19927 strain isolated from New Zealand.</title>
        <authorList>
            <person name="Fokin M."/>
            <person name="Fleetwood D."/>
            <person name="Weir B.S."/>
            <person name="Villas-Boas S.G."/>
        </authorList>
    </citation>
    <scope>NUCLEOTIDE SEQUENCE [LARGE SCALE GENOMIC DNA]</scope>
    <source>
        <strain evidence="4 5">ICMP 19927</strain>
    </source>
</reference>
<dbReference type="InParanoid" id="A0A1Y2LJA8"/>
<dbReference type="SUPFAM" id="SSF56601">
    <property type="entry name" value="beta-lactamase/transpeptidase-like"/>
    <property type="match status" value="1"/>
</dbReference>